<dbReference type="OrthoDB" id="6287422at2759"/>
<gene>
    <name evidence="3" type="ORF">BOKJ2_LOCUS6856</name>
</gene>
<feature type="domain" description="FHF complex subunit HOOK-interacting protein C-terminal" evidence="2">
    <location>
        <begin position="728"/>
        <end position="815"/>
    </location>
</feature>
<evidence type="ECO:0000256" key="1">
    <source>
        <dbReference type="ARBA" id="ARBA00024336"/>
    </source>
</evidence>
<dbReference type="Proteomes" id="UP000614601">
    <property type="component" value="Unassembled WGS sequence"/>
</dbReference>
<dbReference type="PANTHER" id="PTHR21705:SF11">
    <property type="entry name" value="FHIP FAMILY PROTEIN CG3558"/>
    <property type="match status" value="1"/>
</dbReference>
<proteinExistence type="inferred from homology"/>
<keyword evidence="4" id="KW-1185">Reference proteome</keyword>
<reference evidence="3" key="1">
    <citation type="submission" date="2020-09" db="EMBL/GenBank/DDBJ databases">
        <authorList>
            <person name="Kikuchi T."/>
        </authorList>
    </citation>
    <scope>NUCLEOTIDE SEQUENCE</scope>
    <source>
        <strain evidence="3">SH1</strain>
    </source>
</reference>
<dbReference type="Pfam" id="PF10257">
    <property type="entry name" value="RAI16-like"/>
    <property type="match status" value="1"/>
</dbReference>
<dbReference type="InterPro" id="IPR019384">
    <property type="entry name" value="FHIP"/>
</dbReference>
<evidence type="ECO:0000313" key="3">
    <source>
        <dbReference type="EMBL" id="CAD5216975.1"/>
    </source>
</evidence>
<dbReference type="PANTHER" id="PTHR21705">
    <property type="entry name" value="RAI16 PROTEIN-RELATED"/>
    <property type="match status" value="1"/>
</dbReference>
<dbReference type="EMBL" id="CAJFCW020000003">
    <property type="protein sequence ID" value="CAG9106906.1"/>
    <property type="molecule type" value="Genomic_DNA"/>
</dbReference>
<evidence type="ECO:0000259" key="2">
    <source>
        <dbReference type="Pfam" id="PF19314"/>
    </source>
</evidence>
<dbReference type="InterPro" id="IPR045669">
    <property type="entry name" value="FHIP_C"/>
</dbReference>
<name>A0A811KMW6_9BILA</name>
<dbReference type="Proteomes" id="UP000783686">
    <property type="component" value="Unassembled WGS sequence"/>
</dbReference>
<dbReference type="Pfam" id="PF19314">
    <property type="entry name" value="DUF5917"/>
    <property type="match status" value="1"/>
</dbReference>
<accession>A0A811KMW6</accession>
<comment type="similarity">
    <text evidence="1">Belongs to the FHIP family.</text>
</comment>
<sequence>MKWPFSIAFMGSSQESSPGTSEAQTASYEADSAALEEFNNSFQNWDAEFASDPTEWERKFNGEWEKLIKKLQKPCKEVSTLGLLRIYQGLVTRNHSQTHCLLVHKPILLPLLQILQWCRRSAEQRCFQRSRIDRDFVFLLHEICKKISVDSTLLDFFFNPRSTDGFDLYEKTQPFLVFNLLIRYLYDSDYEISFQCRNALLLILTASKDLDFVATHVAEESNFCPVLATGLSGCYSQLPFFICEALRLKDDEFHKLYIDADFDSVAELINFHGALLFCNAVVGAAHPLVAKSIVDYFYSGFLEEVVKPSLLQSDIEKLISRIAYFHLCLETVTEPAMIQTMLKLLSASETNTPDMNLLEVILYKMNQSDRLCRVVLSLIRTLLELRSEDFLWTALFRYILPFIRLKPQKSRFEPQLTVEAAKAFLSCIPESCLNIPELASQDVFDAYNSEAYEFLRTTKRNIKQWKFKYDGVTPNNLLNLNIPEEVLSARQNFTRMSSARSSMTSNAWNRYFTNRSGHNTSDSTSLYAPDSGRFPLNQLGEDDLNSTFDADSGEERFKDLDLSNEEDQSEMFTSNYELMTQSHIDYFQFAYDGASESDDSRKNSFKSEEKEEVKALGTEVEPEKLGLIKAVNKQDWNGVKENLPEFTEIISSIPINQKKVESLTVDEAIDLINSRFQHVYELKNELEAVENERKSTGHPLKLDLNMSNNKNQPKGGLLMTCTTEKGAGYLFESLITALERLVDHSITTNVQLALVLEVLASYPQPVLETLLLYSDVMKTSFLPRIMRVLENLKMRIDAFATSVENFEEYVKRGAKHRSVLANSYRRGMGSGRSTFRHTLIVKEMGEVDQQKTKLFAYAAIILSQICQLLAANALQHTPTYSVDG</sequence>
<organism evidence="3 4">
    <name type="scientific">Bursaphelenchus okinawaensis</name>
    <dbReference type="NCBI Taxonomy" id="465554"/>
    <lineage>
        <taxon>Eukaryota</taxon>
        <taxon>Metazoa</taxon>
        <taxon>Ecdysozoa</taxon>
        <taxon>Nematoda</taxon>
        <taxon>Chromadorea</taxon>
        <taxon>Rhabditida</taxon>
        <taxon>Tylenchina</taxon>
        <taxon>Tylenchomorpha</taxon>
        <taxon>Aphelenchoidea</taxon>
        <taxon>Aphelenchoididae</taxon>
        <taxon>Bursaphelenchus</taxon>
    </lineage>
</organism>
<dbReference type="AlphaFoldDB" id="A0A811KMW6"/>
<dbReference type="EMBL" id="CAJFDH010000003">
    <property type="protein sequence ID" value="CAD5216975.1"/>
    <property type="molecule type" value="Genomic_DNA"/>
</dbReference>
<protein>
    <recommendedName>
        <fullName evidence="2">FHF complex subunit HOOK-interacting protein C-terminal domain-containing protein</fullName>
    </recommendedName>
</protein>
<evidence type="ECO:0000313" key="4">
    <source>
        <dbReference type="Proteomes" id="UP000614601"/>
    </source>
</evidence>
<comment type="caution">
    <text evidence="3">The sequence shown here is derived from an EMBL/GenBank/DDBJ whole genome shotgun (WGS) entry which is preliminary data.</text>
</comment>